<dbReference type="InterPro" id="IPR012910">
    <property type="entry name" value="Plug_dom"/>
</dbReference>
<accession>A0ABP8MAQ5</accession>
<proteinExistence type="inferred from homology"/>
<dbReference type="SUPFAM" id="SSF49464">
    <property type="entry name" value="Carboxypeptidase regulatory domain-like"/>
    <property type="match status" value="1"/>
</dbReference>
<reference evidence="10" key="1">
    <citation type="journal article" date="2019" name="Int. J. Syst. Evol. Microbiol.">
        <title>The Global Catalogue of Microorganisms (GCM) 10K type strain sequencing project: providing services to taxonomists for standard genome sequencing and annotation.</title>
        <authorList>
            <consortium name="The Broad Institute Genomics Platform"/>
            <consortium name="The Broad Institute Genome Sequencing Center for Infectious Disease"/>
            <person name="Wu L."/>
            <person name="Ma J."/>
        </authorList>
    </citation>
    <scope>NUCLEOTIDE SEQUENCE [LARGE SCALE GENOMIC DNA]</scope>
    <source>
        <strain evidence="10">JCM 31920</strain>
    </source>
</reference>
<protein>
    <submittedName>
        <fullName evidence="9">TonB-dependent receptor</fullName>
    </submittedName>
</protein>
<evidence type="ECO:0000256" key="5">
    <source>
        <dbReference type="ARBA" id="ARBA00023136"/>
    </source>
</evidence>
<organism evidence="9 10">
    <name type="scientific">Ravibacter arvi</name>
    <dbReference type="NCBI Taxonomy" id="2051041"/>
    <lineage>
        <taxon>Bacteria</taxon>
        <taxon>Pseudomonadati</taxon>
        <taxon>Bacteroidota</taxon>
        <taxon>Cytophagia</taxon>
        <taxon>Cytophagales</taxon>
        <taxon>Spirosomataceae</taxon>
        <taxon>Ravibacter</taxon>
    </lineage>
</organism>
<keyword evidence="4 7" id="KW-0812">Transmembrane</keyword>
<evidence type="ECO:0000256" key="6">
    <source>
        <dbReference type="ARBA" id="ARBA00023237"/>
    </source>
</evidence>
<dbReference type="InterPro" id="IPR023997">
    <property type="entry name" value="TonB-dep_OMP_SusC/RagA_CS"/>
</dbReference>
<keyword evidence="5 7" id="KW-0472">Membrane</keyword>
<dbReference type="InterPro" id="IPR023996">
    <property type="entry name" value="TonB-dep_OMP_SusC/RagA"/>
</dbReference>
<evidence type="ECO:0000313" key="9">
    <source>
        <dbReference type="EMBL" id="GAA4445992.1"/>
    </source>
</evidence>
<dbReference type="InterPro" id="IPR039426">
    <property type="entry name" value="TonB-dep_rcpt-like"/>
</dbReference>
<dbReference type="NCBIfam" id="TIGR04057">
    <property type="entry name" value="SusC_RagA_signa"/>
    <property type="match status" value="1"/>
</dbReference>
<dbReference type="PROSITE" id="PS52016">
    <property type="entry name" value="TONB_DEPENDENT_REC_3"/>
    <property type="match status" value="1"/>
</dbReference>
<dbReference type="RefSeq" id="WP_345032195.1">
    <property type="nucleotide sequence ID" value="NZ_BAABEY010000036.1"/>
</dbReference>
<keyword evidence="3 7" id="KW-1134">Transmembrane beta strand</keyword>
<keyword evidence="6 7" id="KW-0998">Cell outer membrane</keyword>
<evidence type="ECO:0000256" key="2">
    <source>
        <dbReference type="ARBA" id="ARBA00022448"/>
    </source>
</evidence>
<keyword evidence="2 7" id="KW-0813">Transport</keyword>
<feature type="domain" description="Secretin/TonB short N-terminal" evidence="8">
    <location>
        <begin position="79"/>
        <end position="130"/>
    </location>
</feature>
<comment type="caution">
    <text evidence="9">The sequence shown here is derived from an EMBL/GenBank/DDBJ whole genome shotgun (WGS) entry which is preliminary data.</text>
</comment>
<keyword evidence="10" id="KW-1185">Reference proteome</keyword>
<sequence>MHYFSLNQFVVPGRLGSRISREMYGKILKSLLIMKLTALIVFVTLIQVNAAVYSQTVRLNVRNSGLEKIFMEIRAQTGYDFLYNSRLLKGTVPVTINSTGAPLTEVLDEVFKGQPITYSFIEKTIVLEKRGFARRLFRKNDEPELKKGAVPAGPRSGPMTHPELLVRQIESVVPLFRMVNGRVTDEKGDPLPGVSILIKGTQQGTSTDGGGNYAINVPNDNATLVFSFVGYVSQELQVGSRTKVDVSMAVDAKGLEEVVVVGFGTQKKVNLTGAVGTVTAEDLEKRTVTRASQALQGQMSGISVRQTSGNPGGNAASLVIRGQGTFSGAGVNPLVLVDGIESSIDAVDPADIESVSVLKDAASASIFGSKAANGVILIETKKGVSGKPVFSYNMYVGKQKATMMPEMVNSWEYAEMVNEANVNAGQQPRYSADEIAKFKSGSDPAYPNFDHIGYLFGSGSGVETKHDISMRGGNDQTQYMFSTGFYRQNGLIMKNNANRYNIRLNLDTKLHEKLKLSVRLAGIKTQSNEPSGPYSAGLGGIVAGAMRNSNALAFKTPDGFYTRNETMHPEADLNSASFVKNAGINFYGNTSLIWNIVDGLKLTGQIGYTHAASEYKGFIATYPITSTYGITLNSLNNSWSQSTGLTMQSLAEYAKSFGNHNISLLGGFMSQAFEGRNISAYRDAFPNNSIYEIDAGATTRGTQGGNSSRNTLASYFGRFNYNFKEKYLFEANIRYDGSSRFPVNKRWGAFPSFSGGWRISREDFFQQSVSWMSDLKLRASWGKLGNQSIGNYPYQDLISLGQNYPFANELQPGGAVTTIANKNITWETTTVTDFGVDLAFFGNRLNFSADYFIKNTDDILYNVSVSNTLGASPSPSNAASVQNKGWDFNLRYRSSAGAFTYGASAVFSVVRNKVTKLAHLQRDINRGLFVGEPIGSAYGFVSDGLFVDAAEVAEAPTQPFAFLAAPGGIKFKDLSGPQGVPDGVVDNTYDRRVIGMPLPVTTYGINLNAGYRDFDLSLFFQGEGGRRDMINIGQFFFPLENNGNVQRDAYENHWTTANPNPNAAYPKMAFMSSGFYGTNRTDFWYKNATFIRLKNAQIGYTLPKSLLQKSFLQNVRVYASGENLFTLSKYYKGWDPEMATGTSGWFYPLTKLYVVGLNVRF</sequence>
<gene>
    <name evidence="9" type="ORF">GCM10023091_38360</name>
</gene>
<dbReference type="Pfam" id="PF07715">
    <property type="entry name" value="Plug"/>
    <property type="match status" value="1"/>
</dbReference>
<evidence type="ECO:0000256" key="3">
    <source>
        <dbReference type="ARBA" id="ARBA00022452"/>
    </source>
</evidence>
<name>A0ABP8MAQ5_9BACT</name>
<keyword evidence="9" id="KW-0675">Receptor</keyword>
<dbReference type="Proteomes" id="UP001501508">
    <property type="component" value="Unassembled WGS sequence"/>
</dbReference>
<comment type="subcellular location">
    <subcellularLocation>
        <location evidence="1 7">Cell outer membrane</location>
        <topology evidence="1 7">Multi-pass membrane protein</topology>
    </subcellularLocation>
</comment>
<evidence type="ECO:0000259" key="8">
    <source>
        <dbReference type="SMART" id="SM00965"/>
    </source>
</evidence>
<dbReference type="Pfam" id="PF07660">
    <property type="entry name" value="STN"/>
    <property type="match status" value="1"/>
</dbReference>
<dbReference type="Pfam" id="PF13715">
    <property type="entry name" value="CarbopepD_reg_2"/>
    <property type="match status" value="1"/>
</dbReference>
<evidence type="ECO:0000256" key="7">
    <source>
        <dbReference type="PROSITE-ProRule" id="PRU01360"/>
    </source>
</evidence>
<dbReference type="InterPro" id="IPR011662">
    <property type="entry name" value="Secretin/TonB_short_N"/>
</dbReference>
<dbReference type="SMART" id="SM00965">
    <property type="entry name" value="STN"/>
    <property type="match status" value="1"/>
</dbReference>
<evidence type="ECO:0000313" key="10">
    <source>
        <dbReference type="Proteomes" id="UP001501508"/>
    </source>
</evidence>
<dbReference type="SUPFAM" id="SSF56935">
    <property type="entry name" value="Porins"/>
    <property type="match status" value="1"/>
</dbReference>
<dbReference type="Gene3D" id="2.60.40.1120">
    <property type="entry name" value="Carboxypeptidase-like, regulatory domain"/>
    <property type="match status" value="1"/>
</dbReference>
<dbReference type="NCBIfam" id="TIGR04056">
    <property type="entry name" value="OMP_RagA_SusC"/>
    <property type="match status" value="1"/>
</dbReference>
<dbReference type="InterPro" id="IPR036942">
    <property type="entry name" value="Beta-barrel_TonB_sf"/>
</dbReference>
<dbReference type="Gene3D" id="2.40.170.20">
    <property type="entry name" value="TonB-dependent receptor, beta-barrel domain"/>
    <property type="match status" value="1"/>
</dbReference>
<comment type="similarity">
    <text evidence="7">Belongs to the TonB-dependent receptor family.</text>
</comment>
<evidence type="ECO:0000256" key="1">
    <source>
        <dbReference type="ARBA" id="ARBA00004571"/>
    </source>
</evidence>
<dbReference type="InterPro" id="IPR037066">
    <property type="entry name" value="Plug_dom_sf"/>
</dbReference>
<dbReference type="EMBL" id="BAABEY010000036">
    <property type="protein sequence ID" value="GAA4445992.1"/>
    <property type="molecule type" value="Genomic_DNA"/>
</dbReference>
<dbReference type="InterPro" id="IPR008969">
    <property type="entry name" value="CarboxyPept-like_regulatory"/>
</dbReference>
<evidence type="ECO:0000256" key="4">
    <source>
        <dbReference type="ARBA" id="ARBA00022692"/>
    </source>
</evidence>
<dbReference type="Gene3D" id="2.170.130.10">
    <property type="entry name" value="TonB-dependent receptor, plug domain"/>
    <property type="match status" value="1"/>
</dbReference>